<gene>
    <name evidence="3" type="ORF">GPEL0_01f0852</name>
</gene>
<protein>
    <submittedName>
        <fullName evidence="3">Adenylate/guanylate cyclase with Chase sensor</fullName>
    </submittedName>
</protein>
<dbReference type="CDD" id="cd07302">
    <property type="entry name" value="CHD"/>
    <property type="match status" value="1"/>
</dbReference>
<dbReference type="PROSITE" id="PS50125">
    <property type="entry name" value="GUANYLATE_CYCLASE_2"/>
    <property type="match status" value="1"/>
</dbReference>
<name>A0ABQ0MFB8_9BACT</name>
<dbReference type="Proteomes" id="UP000194153">
    <property type="component" value="Unassembled WGS sequence"/>
</dbReference>
<feature type="transmembrane region" description="Helical" evidence="1">
    <location>
        <begin position="356"/>
        <end position="375"/>
    </location>
</feature>
<feature type="domain" description="Guanylate cyclase" evidence="2">
    <location>
        <begin position="448"/>
        <end position="580"/>
    </location>
</feature>
<evidence type="ECO:0000313" key="4">
    <source>
        <dbReference type="Proteomes" id="UP000194153"/>
    </source>
</evidence>
<comment type="caution">
    <text evidence="3">The sequence shown here is derived from an EMBL/GenBank/DDBJ whole genome shotgun (WGS) entry which is preliminary data.</text>
</comment>
<organism evidence="3 4">
    <name type="scientific">Geoanaerobacter pelophilus</name>
    <dbReference type="NCBI Taxonomy" id="60036"/>
    <lineage>
        <taxon>Bacteria</taxon>
        <taxon>Pseudomonadati</taxon>
        <taxon>Thermodesulfobacteriota</taxon>
        <taxon>Desulfuromonadia</taxon>
        <taxon>Geobacterales</taxon>
        <taxon>Geobacteraceae</taxon>
        <taxon>Geoanaerobacter</taxon>
    </lineage>
</organism>
<feature type="transmembrane region" description="Helical" evidence="1">
    <location>
        <begin position="387"/>
        <end position="407"/>
    </location>
</feature>
<dbReference type="SMART" id="SM00044">
    <property type="entry name" value="CYCc"/>
    <property type="match status" value="1"/>
</dbReference>
<dbReference type="PANTHER" id="PTHR43081:SF1">
    <property type="entry name" value="ADENYLATE CYCLASE, TERMINAL-DIFFERENTIATION SPECIFIC"/>
    <property type="match status" value="1"/>
</dbReference>
<evidence type="ECO:0000259" key="2">
    <source>
        <dbReference type="PROSITE" id="PS50125"/>
    </source>
</evidence>
<evidence type="ECO:0000313" key="3">
    <source>
        <dbReference type="EMBL" id="GAW65797.1"/>
    </source>
</evidence>
<dbReference type="Pfam" id="PF00211">
    <property type="entry name" value="Guanylate_cyc"/>
    <property type="match status" value="1"/>
</dbReference>
<dbReference type="InterPro" id="IPR050697">
    <property type="entry name" value="Adenylyl/Guanylyl_Cyclase_3/4"/>
</dbReference>
<dbReference type="InterPro" id="IPR007890">
    <property type="entry name" value="CHASE2"/>
</dbReference>
<keyword evidence="1" id="KW-0472">Membrane</keyword>
<dbReference type="InterPro" id="IPR001054">
    <property type="entry name" value="A/G_cyclase"/>
</dbReference>
<keyword evidence="1" id="KW-1133">Transmembrane helix</keyword>
<sequence>MMKRTRIFLAIALLASLFSLGLYRSQFAFIEQVDLRLRDARFRVRGAVAPGPEVAVVAVDNKSVKEVGRWPWSREVTARLIENLSAYGAKVIALDMVFSEPQGEVPDRALARAVASSPNLVMGYFFRNEMQQIDPLALEQLSNAKVKFLKLEEGVTSVPLTEFASLDANLPSVAGGARDFGFFNQIPDYDGLFRKAPLLLLYDGNIYPSLGLLGLSRYLDKPVLVDVAPFGVRSVAVGDLPLSVNEQGRLALNYYGGTASFPTISAVDVIEKKVPAQALKGKLVFVGVTETGIYDMRATPFDPALPGVEIHATVAANALDHRFLIRDGRTLGLEMGCMFLLPLLLALLLNTTPRTMVGLAYFSLLSGGYLILNYLLFKHASLDLSFIYPLSPVIFTYVGAEAYRNLVIEKRGRYLKKAFGSYVSPDLVDKIVKNPDLLKLGGEKREVSILFSDIRGFTTLSESLPPEELVRLLNDYLSPMTRIVMEEKGTLDKFIGDAVMAIYNAPLDVPDHAGHACRSAVKMLERLELLNQEFAKRGVPQISIGIGISTGEAVVGNMGADIRFDYTAIGDTVNLSARLEGLTKFYGVQVLVSEATKAHAGDGFRFRKVDLVRVKGKHEPVAVYQLLTGELKFQAQFDASLALYRAGEFASACEGFAAIAATGDKVSELYLSRCREFAAVPPPEGWDGVYVAQSK</sequence>
<dbReference type="SMART" id="SM01080">
    <property type="entry name" value="CHASE2"/>
    <property type="match status" value="1"/>
</dbReference>
<accession>A0ABQ0MFB8</accession>
<proteinExistence type="predicted"/>
<dbReference type="InterPro" id="IPR029787">
    <property type="entry name" value="Nucleotide_cyclase"/>
</dbReference>
<evidence type="ECO:0000256" key="1">
    <source>
        <dbReference type="SAM" id="Phobius"/>
    </source>
</evidence>
<dbReference type="Gene3D" id="3.30.70.1230">
    <property type="entry name" value="Nucleotide cyclase"/>
    <property type="match status" value="1"/>
</dbReference>
<dbReference type="EMBL" id="BDQG01000001">
    <property type="protein sequence ID" value="GAW65797.1"/>
    <property type="molecule type" value="Genomic_DNA"/>
</dbReference>
<keyword evidence="4" id="KW-1185">Reference proteome</keyword>
<dbReference type="Pfam" id="PF05226">
    <property type="entry name" value="CHASE2"/>
    <property type="match status" value="1"/>
</dbReference>
<reference evidence="4" key="2">
    <citation type="submission" date="2017-05" db="EMBL/GenBank/DDBJ databases">
        <title>Draft genome sequence of Geobacter pelophilus, a iron(III)-reducing bacteria.</title>
        <authorList>
            <person name="Aoyagi T."/>
            <person name="Koike H."/>
            <person name="Morita T."/>
            <person name="Sato Y."/>
            <person name="Habe H."/>
            <person name="Hori T."/>
        </authorList>
    </citation>
    <scope>NUCLEOTIDE SEQUENCE [LARGE SCALE GENOMIC DNA]</scope>
    <source>
        <strain evidence="4">Drf2</strain>
    </source>
</reference>
<dbReference type="PANTHER" id="PTHR43081">
    <property type="entry name" value="ADENYLATE CYCLASE, TERMINAL-DIFFERENTIATION SPECIFIC-RELATED"/>
    <property type="match status" value="1"/>
</dbReference>
<dbReference type="SUPFAM" id="SSF55073">
    <property type="entry name" value="Nucleotide cyclase"/>
    <property type="match status" value="1"/>
</dbReference>
<feature type="transmembrane region" description="Helical" evidence="1">
    <location>
        <begin position="331"/>
        <end position="349"/>
    </location>
</feature>
<reference evidence="3 4" key="1">
    <citation type="submission" date="2017-04" db="EMBL/GenBank/DDBJ databases">
        <authorList>
            <consortium name="Geobacter pelophilus Genome Sequencing"/>
            <person name="Aoyagi T."/>
            <person name="Koike H."/>
            <person name="Hori T."/>
        </authorList>
    </citation>
    <scope>NUCLEOTIDE SEQUENCE [LARGE SCALE GENOMIC DNA]</scope>
    <source>
        <strain evidence="3 4">Drf2</strain>
    </source>
</reference>
<keyword evidence="1" id="KW-0812">Transmembrane</keyword>